<evidence type="ECO:0000256" key="1">
    <source>
        <dbReference type="ARBA" id="ARBA00007824"/>
    </source>
</evidence>
<evidence type="ECO:0000256" key="4">
    <source>
        <dbReference type="ARBA" id="ARBA00023098"/>
    </source>
</evidence>
<feature type="non-terminal residue" evidence="6">
    <location>
        <position position="120"/>
    </location>
</feature>
<sequence length="120" mass="13840">MAKPKQQKYSIKFKKGDMLQCLIGTEKHWGIYIGYNRIVHAVRCTEHCKGGSKININKIQDVGEPETFEVDNSRDSTFNYPYSPDRVVERALVQIGTKTSRNSLQFAKYCRYGSGTREWV</sequence>
<dbReference type="GO" id="GO:0008970">
    <property type="term" value="F:phospholipase A1 activity"/>
    <property type="evidence" value="ECO:0007669"/>
    <property type="project" value="TreeGrafter"/>
</dbReference>
<accession>A0AAD8C5A2</accession>
<comment type="caution">
    <text evidence="6">The sequence shown here is derived from an EMBL/GenBank/DDBJ whole genome shotgun (WGS) entry which is preliminary data.</text>
</comment>
<dbReference type="GO" id="GO:0005737">
    <property type="term" value="C:cytoplasm"/>
    <property type="evidence" value="ECO:0007669"/>
    <property type="project" value="TreeGrafter"/>
</dbReference>
<dbReference type="AlphaFoldDB" id="A0AAD8C5A2"/>
<evidence type="ECO:0000259" key="5">
    <source>
        <dbReference type="PROSITE" id="PS51934"/>
    </source>
</evidence>
<comment type="similarity">
    <text evidence="1">Belongs to the H-rev107 family.</text>
</comment>
<dbReference type="Proteomes" id="UP001233172">
    <property type="component" value="Unassembled WGS sequence"/>
</dbReference>
<reference evidence="6" key="1">
    <citation type="journal article" date="2023" name="PLoS Negl. Trop. Dis.">
        <title>A genome sequence for Biomphalaria pfeifferi, the major vector snail for the human-infecting parasite Schistosoma mansoni.</title>
        <authorList>
            <person name="Bu L."/>
            <person name="Lu L."/>
            <person name="Laidemitt M.R."/>
            <person name="Zhang S.M."/>
            <person name="Mutuku M."/>
            <person name="Mkoji G."/>
            <person name="Steinauer M."/>
            <person name="Loker E.S."/>
        </authorList>
    </citation>
    <scope>NUCLEOTIDE SEQUENCE</scope>
    <source>
        <strain evidence="6">KasaAsao</strain>
    </source>
</reference>
<gene>
    <name evidence="6" type="ORF">Bpfe_004700</name>
</gene>
<dbReference type="GO" id="GO:0004623">
    <property type="term" value="F:phospholipase A2 activity"/>
    <property type="evidence" value="ECO:0007669"/>
    <property type="project" value="TreeGrafter"/>
</dbReference>
<proteinExistence type="inferred from homology"/>
<dbReference type="PANTHER" id="PTHR13943">
    <property type="entry name" value="HRAS-LIKE SUPPRESSOR - RELATED"/>
    <property type="match status" value="1"/>
</dbReference>
<dbReference type="PROSITE" id="PS51934">
    <property type="entry name" value="LRAT"/>
    <property type="match status" value="1"/>
</dbReference>
<dbReference type="GO" id="GO:0016410">
    <property type="term" value="F:N-acyltransferase activity"/>
    <property type="evidence" value="ECO:0007669"/>
    <property type="project" value="TreeGrafter"/>
</dbReference>
<keyword evidence="7" id="KW-1185">Reference proteome</keyword>
<keyword evidence="2" id="KW-0808">Transferase</keyword>
<feature type="domain" description="LRAT" evidence="5">
    <location>
        <begin position="18"/>
        <end position="119"/>
    </location>
</feature>
<dbReference type="Gene3D" id="3.90.1720.10">
    <property type="entry name" value="endopeptidase domain like (from Nostoc punctiforme)"/>
    <property type="match status" value="1"/>
</dbReference>
<dbReference type="GO" id="GO:0070292">
    <property type="term" value="P:N-acylphosphatidylethanolamine metabolic process"/>
    <property type="evidence" value="ECO:0007669"/>
    <property type="project" value="TreeGrafter"/>
</dbReference>
<evidence type="ECO:0000256" key="3">
    <source>
        <dbReference type="ARBA" id="ARBA00022801"/>
    </source>
</evidence>
<protein>
    <submittedName>
        <fullName evidence="6">HRAS-like suppressor 3</fullName>
    </submittedName>
</protein>
<evidence type="ECO:0000256" key="2">
    <source>
        <dbReference type="ARBA" id="ARBA00022679"/>
    </source>
</evidence>
<organism evidence="6 7">
    <name type="scientific">Biomphalaria pfeifferi</name>
    <name type="common">Bloodfluke planorb</name>
    <name type="synonym">Freshwater snail</name>
    <dbReference type="NCBI Taxonomy" id="112525"/>
    <lineage>
        <taxon>Eukaryota</taxon>
        <taxon>Metazoa</taxon>
        <taxon>Spiralia</taxon>
        <taxon>Lophotrochozoa</taxon>
        <taxon>Mollusca</taxon>
        <taxon>Gastropoda</taxon>
        <taxon>Heterobranchia</taxon>
        <taxon>Euthyneura</taxon>
        <taxon>Panpulmonata</taxon>
        <taxon>Hygrophila</taxon>
        <taxon>Lymnaeoidea</taxon>
        <taxon>Planorbidae</taxon>
        <taxon>Biomphalaria</taxon>
    </lineage>
</organism>
<evidence type="ECO:0000313" key="6">
    <source>
        <dbReference type="EMBL" id="KAK0065903.1"/>
    </source>
</evidence>
<evidence type="ECO:0000313" key="7">
    <source>
        <dbReference type="Proteomes" id="UP001233172"/>
    </source>
</evidence>
<keyword evidence="3" id="KW-0378">Hydrolase</keyword>
<name>A0AAD8C5A2_BIOPF</name>
<dbReference type="PANTHER" id="PTHR13943:SF77">
    <property type="entry name" value="LRAT DOMAIN-CONTAINING PROTEIN"/>
    <property type="match status" value="1"/>
</dbReference>
<dbReference type="EMBL" id="JASAOG010000012">
    <property type="protein sequence ID" value="KAK0065903.1"/>
    <property type="molecule type" value="Genomic_DNA"/>
</dbReference>
<dbReference type="InterPro" id="IPR007053">
    <property type="entry name" value="LRAT_dom"/>
</dbReference>
<reference evidence="6" key="2">
    <citation type="submission" date="2023-04" db="EMBL/GenBank/DDBJ databases">
        <authorList>
            <person name="Bu L."/>
            <person name="Lu L."/>
            <person name="Laidemitt M.R."/>
            <person name="Zhang S.M."/>
            <person name="Mutuku M."/>
            <person name="Mkoji G."/>
            <person name="Steinauer M."/>
            <person name="Loker E.S."/>
        </authorList>
    </citation>
    <scope>NUCLEOTIDE SEQUENCE</scope>
    <source>
        <strain evidence="6">KasaAsao</strain>
        <tissue evidence="6">Whole Snail</tissue>
    </source>
</reference>
<dbReference type="Pfam" id="PF04970">
    <property type="entry name" value="LRAT"/>
    <property type="match status" value="1"/>
</dbReference>
<keyword evidence="4" id="KW-0443">Lipid metabolism</keyword>
<dbReference type="InterPro" id="IPR051496">
    <property type="entry name" value="H-rev107_PLA/AT"/>
</dbReference>